<evidence type="ECO:0000256" key="1">
    <source>
        <dbReference type="ARBA" id="ARBA00004651"/>
    </source>
</evidence>
<dbReference type="PANTHER" id="PTHR30086:SF20">
    <property type="entry name" value="ARGININE EXPORTER PROTEIN ARGO-RELATED"/>
    <property type="match status" value="1"/>
</dbReference>
<dbReference type="AlphaFoldDB" id="A0A4R2BWR1"/>
<dbReference type="GO" id="GO:0015171">
    <property type="term" value="F:amino acid transmembrane transporter activity"/>
    <property type="evidence" value="ECO:0007669"/>
    <property type="project" value="TreeGrafter"/>
</dbReference>
<accession>A0A4R2BWR1</accession>
<evidence type="ECO:0000256" key="3">
    <source>
        <dbReference type="ARBA" id="ARBA00022692"/>
    </source>
</evidence>
<dbReference type="InterPro" id="IPR001123">
    <property type="entry name" value="LeuE-type"/>
</dbReference>
<comment type="subcellular location">
    <subcellularLocation>
        <location evidence="1">Cell membrane</location>
        <topology evidence="1">Multi-pass membrane protein</topology>
    </subcellularLocation>
</comment>
<evidence type="ECO:0000256" key="6">
    <source>
        <dbReference type="SAM" id="Phobius"/>
    </source>
</evidence>
<comment type="caution">
    <text evidence="7">The sequence shown here is derived from an EMBL/GenBank/DDBJ whole genome shotgun (WGS) entry which is preliminary data.</text>
</comment>
<gene>
    <name evidence="7" type="ORF">EV184_106278</name>
</gene>
<sequence length="211" mass="21177">MTLLLFAKGLLLGLAIAAPLGPIGALCISRTLERGFWAGVAGGLGTALADATYAMMAAAGFAAFATFLATLSVPLGVFGGVFMLWLGWRGLTPRPMAAAAEIGARDLLHTTTATFLLTMANPTTILTFAAIFAGLGLAAVGDGASAAILVAGVFLGSLGWWFLLSGGVALAKTRLPDGFSAWTSRLSGLLLVAFGFAALASASGLAGVAIR</sequence>
<dbReference type="RefSeq" id="WP_165913969.1">
    <property type="nucleotide sequence ID" value="NZ_SLVU01000006.1"/>
</dbReference>
<dbReference type="Proteomes" id="UP000295043">
    <property type="component" value="Unassembled WGS sequence"/>
</dbReference>
<keyword evidence="4 6" id="KW-1133">Transmembrane helix</keyword>
<feature type="transmembrane region" description="Helical" evidence="6">
    <location>
        <begin position="115"/>
        <end position="140"/>
    </location>
</feature>
<feature type="transmembrane region" description="Helical" evidence="6">
    <location>
        <begin position="189"/>
        <end position="210"/>
    </location>
</feature>
<protein>
    <submittedName>
        <fullName evidence="7">Putative LysE/RhtB family amino acid efflux pump</fullName>
    </submittedName>
</protein>
<feature type="transmembrane region" description="Helical" evidence="6">
    <location>
        <begin position="61"/>
        <end position="86"/>
    </location>
</feature>
<evidence type="ECO:0000256" key="4">
    <source>
        <dbReference type="ARBA" id="ARBA00022989"/>
    </source>
</evidence>
<dbReference type="PANTHER" id="PTHR30086">
    <property type="entry name" value="ARGININE EXPORTER PROTEIN ARGO"/>
    <property type="match status" value="1"/>
</dbReference>
<keyword evidence="5 6" id="KW-0472">Membrane</keyword>
<evidence type="ECO:0000313" key="8">
    <source>
        <dbReference type="Proteomes" id="UP000295043"/>
    </source>
</evidence>
<evidence type="ECO:0000256" key="5">
    <source>
        <dbReference type="ARBA" id="ARBA00023136"/>
    </source>
</evidence>
<feature type="transmembrane region" description="Helical" evidence="6">
    <location>
        <begin position="147"/>
        <end position="169"/>
    </location>
</feature>
<dbReference type="Pfam" id="PF01810">
    <property type="entry name" value="LysE"/>
    <property type="match status" value="1"/>
</dbReference>
<feature type="transmembrane region" description="Helical" evidence="6">
    <location>
        <begin position="36"/>
        <end position="54"/>
    </location>
</feature>
<proteinExistence type="predicted"/>
<keyword evidence="2" id="KW-1003">Cell membrane</keyword>
<reference evidence="7 8" key="1">
    <citation type="submission" date="2019-03" db="EMBL/GenBank/DDBJ databases">
        <title>Genomic Encyclopedia of Type Strains, Phase IV (KMG-V): Genome sequencing to study the core and pangenomes of soil and plant-associated prokaryotes.</title>
        <authorList>
            <person name="Whitman W."/>
        </authorList>
    </citation>
    <scope>NUCLEOTIDE SEQUENCE [LARGE SCALE GENOMIC DNA]</scope>
    <source>
        <strain evidence="7 8">23C40</strain>
    </source>
</reference>
<dbReference type="GO" id="GO:0005886">
    <property type="term" value="C:plasma membrane"/>
    <property type="evidence" value="ECO:0007669"/>
    <property type="project" value="UniProtKB-SubCell"/>
</dbReference>
<dbReference type="EMBL" id="SLVU01000006">
    <property type="protein sequence ID" value="TCN31505.1"/>
    <property type="molecule type" value="Genomic_DNA"/>
</dbReference>
<evidence type="ECO:0000256" key="2">
    <source>
        <dbReference type="ARBA" id="ARBA00022475"/>
    </source>
</evidence>
<keyword evidence="3 6" id="KW-0812">Transmembrane</keyword>
<organism evidence="7 8">
    <name type="scientific">Sinorhizobium americanum</name>
    <dbReference type="NCBI Taxonomy" id="194963"/>
    <lineage>
        <taxon>Bacteria</taxon>
        <taxon>Pseudomonadati</taxon>
        <taxon>Pseudomonadota</taxon>
        <taxon>Alphaproteobacteria</taxon>
        <taxon>Hyphomicrobiales</taxon>
        <taxon>Rhizobiaceae</taxon>
        <taxon>Sinorhizobium/Ensifer group</taxon>
        <taxon>Sinorhizobium</taxon>
    </lineage>
</organism>
<name>A0A4R2BWR1_9HYPH</name>
<evidence type="ECO:0000313" key="7">
    <source>
        <dbReference type="EMBL" id="TCN31505.1"/>
    </source>
</evidence>